<dbReference type="SUPFAM" id="SSF54695">
    <property type="entry name" value="POZ domain"/>
    <property type="match status" value="1"/>
</dbReference>
<dbReference type="Pfam" id="PF00651">
    <property type="entry name" value="BTB"/>
    <property type="match status" value="1"/>
</dbReference>
<proteinExistence type="predicted"/>
<accession>A0A914YXQ7</accession>
<dbReference type="InterPro" id="IPR000210">
    <property type="entry name" value="BTB/POZ_dom"/>
</dbReference>
<feature type="domain" description="BTB" evidence="1">
    <location>
        <begin position="182"/>
        <end position="240"/>
    </location>
</feature>
<sequence length="277" mass="31457">MKALKLYEYCEDYIILPYHENLKFKYYIKKVKEESVEVCIENPFEIEIGGDYEKGGSLGKKEDYKVMVTNISQNFELKLFFIFSFDEDMKKFNAENAATTNISPPSTINMLPNLSLPPPSIPLPQAGPQLHLPLFNPNVPPPDIPMPQQLIQTGIKNTNTVSPKMNLQKPIFYEIMSSTKYSDVLFVTSDGTVIPSHRNVLSKYSIIFDKIFEKSKEIPVKIHLEKFDADTVMAALNFCYGKSDDCISGKAKMLLEFANAFAINELNVIIQKTQMSL</sequence>
<dbReference type="PROSITE" id="PS50097">
    <property type="entry name" value="BTB"/>
    <property type="match status" value="1"/>
</dbReference>
<dbReference type="CDD" id="cd18186">
    <property type="entry name" value="BTB_POZ_ZBTB_KLHL-like"/>
    <property type="match status" value="1"/>
</dbReference>
<organism evidence="2 3">
    <name type="scientific">Panagrolaimus superbus</name>
    <dbReference type="NCBI Taxonomy" id="310955"/>
    <lineage>
        <taxon>Eukaryota</taxon>
        <taxon>Metazoa</taxon>
        <taxon>Ecdysozoa</taxon>
        <taxon>Nematoda</taxon>
        <taxon>Chromadorea</taxon>
        <taxon>Rhabditida</taxon>
        <taxon>Tylenchina</taxon>
        <taxon>Panagrolaimomorpha</taxon>
        <taxon>Panagrolaimoidea</taxon>
        <taxon>Panagrolaimidae</taxon>
        <taxon>Panagrolaimus</taxon>
    </lineage>
</organism>
<evidence type="ECO:0000313" key="3">
    <source>
        <dbReference type="WBParaSite" id="PSU_v2.g4427.t1"/>
    </source>
</evidence>
<keyword evidence="2" id="KW-1185">Reference proteome</keyword>
<protein>
    <submittedName>
        <fullName evidence="3">BTB domain-containing protein</fullName>
    </submittedName>
</protein>
<dbReference type="InterPro" id="IPR011333">
    <property type="entry name" value="SKP1/BTB/POZ_sf"/>
</dbReference>
<dbReference type="SMART" id="SM00225">
    <property type="entry name" value="BTB"/>
    <property type="match status" value="1"/>
</dbReference>
<dbReference type="AlphaFoldDB" id="A0A914YXQ7"/>
<evidence type="ECO:0000259" key="1">
    <source>
        <dbReference type="PROSITE" id="PS50097"/>
    </source>
</evidence>
<dbReference type="Proteomes" id="UP000887577">
    <property type="component" value="Unplaced"/>
</dbReference>
<name>A0A914YXQ7_9BILA</name>
<dbReference type="Gene3D" id="3.30.710.10">
    <property type="entry name" value="Potassium Channel Kv1.1, Chain A"/>
    <property type="match status" value="1"/>
</dbReference>
<evidence type="ECO:0000313" key="2">
    <source>
        <dbReference type="Proteomes" id="UP000887577"/>
    </source>
</evidence>
<reference evidence="3" key="1">
    <citation type="submission" date="2022-11" db="UniProtKB">
        <authorList>
            <consortium name="WormBaseParasite"/>
        </authorList>
    </citation>
    <scope>IDENTIFICATION</scope>
</reference>
<dbReference type="WBParaSite" id="PSU_v2.g4427.t1">
    <property type="protein sequence ID" value="PSU_v2.g4427.t1"/>
    <property type="gene ID" value="PSU_v2.g4427"/>
</dbReference>